<name>A0ABW9UVY0_9SPHN</name>
<comment type="caution">
    <text evidence="2">The sequence shown here is derived from an EMBL/GenBank/DDBJ whole genome shotgun (WGS) entry which is preliminary data.</text>
</comment>
<gene>
    <name evidence="2" type="ORF">GRI72_09200</name>
</gene>
<feature type="chain" id="PRO_5045696038" evidence="1">
    <location>
        <begin position="23"/>
        <end position="238"/>
    </location>
</feature>
<dbReference type="Proteomes" id="UP000444401">
    <property type="component" value="Unassembled WGS sequence"/>
</dbReference>
<evidence type="ECO:0000313" key="3">
    <source>
        <dbReference type="Proteomes" id="UP000444401"/>
    </source>
</evidence>
<organism evidence="2 3">
    <name type="scientific">Pelagerythrobacter marinus</name>
    <dbReference type="NCBI Taxonomy" id="538382"/>
    <lineage>
        <taxon>Bacteria</taxon>
        <taxon>Pseudomonadati</taxon>
        <taxon>Pseudomonadota</taxon>
        <taxon>Alphaproteobacteria</taxon>
        <taxon>Sphingomonadales</taxon>
        <taxon>Erythrobacteraceae</taxon>
        <taxon>Pelagerythrobacter</taxon>
    </lineage>
</organism>
<dbReference type="RefSeq" id="WP_160733593.1">
    <property type="nucleotide sequence ID" value="NZ_WTYO01000003.1"/>
</dbReference>
<evidence type="ECO:0000313" key="2">
    <source>
        <dbReference type="EMBL" id="MXO69001.1"/>
    </source>
</evidence>
<keyword evidence="1" id="KW-0732">Signal</keyword>
<accession>A0ABW9UVY0</accession>
<dbReference type="EMBL" id="WTYO01000003">
    <property type="protein sequence ID" value="MXO69001.1"/>
    <property type="molecule type" value="Genomic_DNA"/>
</dbReference>
<protein>
    <submittedName>
        <fullName evidence="2">Uncharacterized protein</fullName>
    </submittedName>
</protein>
<keyword evidence="3" id="KW-1185">Reference proteome</keyword>
<reference evidence="2 3" key="1">
    <citation type="submission" date="2019-12" db="EMBL/GenBank/DDBJ databases">
        <title>Genomic-based taxomic classification of the family Erythrobacteraceae.</title>
        <authorList>
            <person name="Xu L."/>
        </authorList>
    </citation>
    <scope>NUCLEOTIDE SEQUENCE [LARGE SCALE GENOMIC DNA]</scope>
    <source>
        <strain evidence="2 3">H32</strain>
    </source>
</reference>
<feature type="signal peptide" evidence="1">
    <location>
        <begin position="1"/>
        <end position="22"/>
    </location>
</feature>
<proteinExistence type="predicted"/>
<sequence length="238" mass="25355">MIVRAALSALAIVLLVAGSAAAPATTMAAQARQFDPPAGPMKLTRVLERRLGDGKSVVVTRSWRVRFHRQGAGYLVDGEPLEVAVEVPPALEPLAEVERRNPQAGPFPIALDRQGRIVEGGPGAAGPVPGLTEAARAYVARRSPDRQAEAMDYVADVQRAGARMASRWPGDLFFPGPARERTAAVPVPGAEAGEVSVRFEGTLDPADGHLASARRRIVTRVGGSERISLETWRLEAFD</sequence>
<evidence type="ECO:0000256" key="1">
    <source>
        <dbReference type="SAM" id="SignalP"/>
    </source>
</evidence>